<feature type="transmembrane region" description="Helical" evidence="1">
    <location>
        <begin position="38"/>
        <end position="62"/>
    </location>
</feature>
<gene>
    <name evidence="2" type="ORF">H9728_04255</name>
</gene>
<organism evidence="2 3">
    <name type="scientific">Candidatus Borkfalkia excrementavium</name>
    <dbReference type="NCBI Taxonomy" id="2838505"/>
    <lineage>
        <taxon>Bacteria</taxon>
        <taxon>Bacillati</taxon>
        <taxon>Bacillota</taxon>
        <taxon>Clostridia</taxon>
        <taxon>Christensenellales</taxon>
        <taxon>Christensenellaceae</taxon>
        <taxon>Candidatus Borkfalkia</taxon>
    </lineage>
</organism>
<keyword evidence="1" id="KW-0472">Membrane</keyword>
<protein>
    <submittedName>
        <fullName evidence="2">Uncharacterized protein</fullName>
    </submittedName>
</protein>
<evidence type="ECO:0000313" key="2">
    <source>
        <dbReference type="EMBL" id="HIY78236.1"/>
    </source>
</evidence>
<comment type="caution">
    <text evidence="2">The sequence shown here is derived from an EMBL/GenBank/DDBJ whole genome shotgun (WGS) entry which is preliminary data.</text>
</comment>
<dbReference type="Proteomes" id="UP000824135">
    <property type="component" value="Unassembled WGS sequence"/>
</dbReference>
<reference evidence="2" key="2">
    <citation type="submission" date="2021-04" db="EMBL/GenBank/DDBJ databases">
        <authorList>
            <person name="Gilroy R."/>
        </authorList>
    </citation>
    <scope>NUCLEOTIDE SEQUENCE</scope>
    <source>
        <strain evidence="2">CHK199-9574</strain>
    </source>
</reference>
<evidence type="ECO:0000256" key="1">
    <source>
        <dbReference type="SAM" id="Phobius"/>
    </source>
</evidence>
<keyword evidence="1" id="KW-0812">Transmembrane</keyword>
<evidence type="ECO:0000313" key="3">
    <source>
        <dbReference type="Proteomes" id="UP000824135"/>
    </source>
</evidence>
<reference evidence="2" key="1">
    <citation type="journal article" date="2021" name="PeerJ">
        <title>Extensive microbial diversity within the chicken gut microbiome revealed by metagenomics and culture.</title>
        <authorList>
            <person name="Gilroy R."/>
            <person name="Ravi A."/>
            <person name="Getino M."/>
            <person name="Pursley I."/>
            <person name="Horton D.L."/>
            <person name="Alikhan N.F."/>
            <person name="Baker D."/>
            <person name="Gharbi K."/>
            <person name="Hall N."/>
            <person name="Watson M."/>
            <person name="Adriaenssens E.M."/>
            <person name="Foster-Nyarko E."/>
            <person name="Jarju S."/>
            <person name="Secka A."/>
            <person name="Antonio M."/>
            <person name="Oren A."/>
            <person name="Chaudhuri R.R."/>
            <person name="La Ragione R."/>
            <person name="Hildebrand F."/>
            <person name="Pallen M.J."/>
        </authorList>
    </citation>
    <scope>NUCLEOTIDE SEQUENCE</scope>
    <source>
        <strain evidence="2">CHK199-9574</strain>
    </source>
</reference>
<keyword evidence="1" id="KW-1133">Transmembrane helix</keyword>
<proteinExistence type="predicted"/>
<dbReference type="AlphaFoldDB" id="A0A9D1Z7P4"/>
<accession>A0A9D1Z7P4</accession>
<sequence>MSKFTESLQNWWRKRREKNLIEKRENEAVKMDPAHKPILIVVCVLFSIYSITLFFPLVWLFVNSLKDKIIFLNNP</sequence>
<dbReference type="EMBL" id="DXCO01000032">
    <property type="protein sequence ID" value="HIY78236.1"/>
    <property type="molecule type" value="Genomic_DNA"/>
</dbReference>
<name>A0A9D1Z7P4_9FIRM</name>